<name>A0AAP3APK4_RIEAN</name>
<accession>A0AAP3APK4</accession>
<evidence type="ECO:0000313" key="1">
    <source>
        <dbReference type="EMBL" id="MCW0524389.1"/>
    </source>
</evidence>
<organism evidence="1 2">
    <name type="scientific">Riemerella anatipestifer</name>
    <name type="common">Moraxella anatipestifer</name>
    <dbReference type="NCBI Taxonomy" id="34085"/>
    <lineage>
        <taxon>Bacteria</taxon>
        <taxon>Pseudomonadati</taxon>
        <taxon>Bacteroidota</taxon>
        <taxon>Flavobacteriia</taxon>
        <taxon>Flavobacteriales</taxon>
        <taxon>Weeksellaceae</taxon>
        <taxon>Riemerella</taxon>
    </lineage>
</organism>
<dbReference type="RefSeq" id="WP_064969377.1">
    <property type="nucleotide sequence ID" value="NZ_CP033039.1"/>
</dbReference>
<protein>
    <submittedName>
        <fullName evidence="1">Uncharacterized protein</fullName>
    </submittedName>
</protein>
<reference evidence="1" key="1">
    <citation type="submission" date="2022-10" db="EMBL/GenBank/DDBJ databases">
        <title>Sifting through the core-genome to identify putative cross-protective antigens against Riemerella anatipestifer.</title>
        <authorList>
            <person name="Zheng X."/>
            <person name="Zhang W."/>
        </authorList>
    </citation>
    <scope>NUCLEOTIDE SEQUENCE</scope>
    <source>
        <strain evidence="1">ZWRA178</strain>
    </source>
</reference>
<evidence type="ECO:0000313" key="2">
    <source>
        <dbReference type="Proteomes" id="UP001207440"/>
    </source>
</evidence>
<sequence length="125" mass="15344">MEKTTEKINEDLKADFVLLMHPRSKWLFWKYFRKYRIEGSLWNISEFIVYKGIEVEFMFYSRENELLFQDTYELDRWLSPRTKRELIIDLPELVKKTEQKFNHFDYRITKWIEVSGVGGHNTVKP</sequence>
<dbReference type="Proteomes" id="UP001207440">
    <property type="component" value="Unassembled WGS sequence"/>
</dbReference>
<comment type="caution">
    <text evidence="1">The sequence shown here is derived from an EMBL/GenBank/DDBJ whole genome shotgun (WGS) entry which is preliminary data.</text>
</comment>
<dbReference type="EMBL" id="JAOZYT010000059">
    <property type="protein sequence ID" value="MCW0524389.1"/>
    <property type="molecule type" value="Genomic_DNA"/>
</dbReference>
<proteinExistence type="predicted"/>
<dbReference type="AlphaFoldDB" id="A0AAP3APK4"/>
<gene>
    <name evidence="1" type="ORF">OKE68_08690</name>
</gene>